<dbReference type="Proteomes" id="UP000199659">
    <property type="component" value="Unassembled WGS sequence"/>
</dbReference>
<evidence type="ECO:0000256" key="5">
    <source>
        <dbReference type="RuleBase" id="RU000589"/>
    </source>
</evidence>
<dbReference type="InterPro" id="IPR012291">
    <property type="entry name" value="CBM2_carb-bd_dom_sf"/>
</dbReference>
<proteinExistence type="inferred from homology"/>
<dbReference type="InterPro" id="IPR011050">
    <property type="entry name" value="Pectin_lyase_fold/virulence"/>
</dbReference>
<dbReference type="GO" id="GO:0030599">
    <property type="term" value="F:pectinesterase activity"/>
    <property type="evidence" value="ECO:0007669"/>
    <property type="project" value="UniProtKB-UniRule"/>
</dbReference>
<dbReference type="InterPro" id="IPR008965">
    <property type="entry name" value="CBM2/CBM3_carb-bd_dom_sf"/>
</dbReference>
<dbReference type="PROSITE" id="PS00503">
    <property type="entry name" value="PECTINESTERASE_2"/>
    <property type="match status" value="1"/>
</dbReference>
<keyword evidence="5" id="KW-0732">Signal</keyword>
<evidence type="ECO:0000313" key="7">
    <source>
        <dbReference type="EMBL" id="SFS03673.1"/>
    </source>
</evidence>
<dbReference type="PANTHER" id="PTHR31321:SF57">
    <property type="entry name" value="PECTINESTERASE 53-RELATED"/>
    <property type="match status" value="1"/>
</dbReference>
<dbReference type="GO" id="GO:0009279">
    <property type="term" value="C:cell outer membrane"/>
    <property type="evidence" value="ECO:0007669"/>
    <property type="project" value="TreeGrafter"/>
</dbReference>
<dbReference type="Gene3D" id="2.60.40.290">
    <property type="match status" value="1"/>
</dbReference>
<reference evidence="7 8" key="1">
    <citation type="submission" date="2016-10" db="EMBL/GenBank/DDBJ databases">
        <authorList>
            <person name="de Groot N.N."/>
        </authorList>
    </citation>
    <scope>NUCLEOTIDE SEQUENCE [LARGE SCALE GENOMIC DNA]</scope>
    <source>
        <strain evidence="7 8">743A</strain>
    </source>
</reference>
<dbReference type="EC" id="3.1.1.11" evidence="5"/>
<keyword evidence="3 5" id="KW-0063">Aspartyl esterase</keyword>
<sequence length="651" mass="69177">MKAKRNKVLSFVLTLTLICSLIAVAGDMGTRPVQASSGFSFSTSATSYYGGYNMSIALANNTGQGIESWRLELSKSDFTITSIWCAKISESDSSYIIQPESWNACISNGSTVSFGMLGSGTIPENYSYELYYSIGGVEYNAAQLTVTPTPIVVTPTPIVVTPTPIVVTPTPIVVTPTPAVTGFRHELNVSTDIASGSYTSDFTVNGFHFIMGGASWTVDSSSRTLDDMSFTKRAKSGGKGTTTKRAISFTATAKGTLTVYAMSGGSTNRALTLNYNGTDLESYDTLPSVLSKLVYQIPSAGTYVLYPSVDNVGIYYMKIEANSTPTVTQTPVVTPTPVSSAIPAGAKIVATDGSGDYKTVQAAISSVTNNSSSTTTIYVKAGTYKEVVTIDSGKKNVHIIGENRDKTIITYDNYNGKSNGSGGTYGTGGSASVFIKGSNIILENITISNSFVEQGNSNEQAVALSATGSQIAFHNCKISGNQDTLLCDGGTQYFYKCLIEGDVDFIFGRSQAYFENCEICSLDRGSSSNNGYITAARTSINETYGFVFESCKLTRESGMADSSVYLGRPWCPSGTSVDKAAVAYLNCTMEAHINSVGWTSMSGVSASHGRFYEYNSQGAGARVSGTRKVLTASQAANYTKYNVLKGWTPVF</sequence>
<dbReference type="InterPro" id="IPR000070">
    <property type="entry name" value="Pectinesterase_cat"/>
</dbReference>
<comment type="catalytic activity">
    <reaction evidence="5">
        <text>[(1-&gt;4)-alpha-D-galacturonosyl methyl ester](n) + n H2O = [(1-&gt;4)-alpha-D-galacturonosyl](n) + n methanol + n H(+)</text>
        <dbReference type="Rhea" id="RHEA:22380"/>
        <dbReference type="Rhea" id="RHEA-COMP:14570"/>
        <dbReference type="Rhea" id="RHEA-COMP:14573"/>
        <dbReference type="ChEBI" id="CHEBI:15377"/>
        <dbReference type="ChEBI" id="CHEBI:15378"/>
        <dbReference type="ChEBI" id="CHEBI:17790"/>
        <dbReference type="ChEBI" id="CHEBI:140522"/>
        <dbReference type="ChEBI" id="CHEBI:140523"/>
        <dbReference type="EC" id="3.1.1.11"/>
    </reaction>
</comment>
<dbReference type="UniPathway" id="UPA00545">
    <property type="reaction ID" value="UER00823"/>
</dbReference>
<accession>A0A1I6LJT5</accession>
<dbReference type="Pfam" id="PF01095">
    <property type="entry name" value="Pectinesterase"/>
    <property type="match status" value="1"/>
</dbReference>
<dbReference type="OrthoDB" id="9804686at2"/>
<dbReference type="RefSeq" id="WP_092563367.1">
    <property type="nucleotide sequence ID" value="NZ_FOYZ01000017.1"/>
</dbReference>
<keyword evidence="2 5" id="KW-0378">Hydrolase</keyword>
<dbReference type="SMART" id="SM00637">
    <property type="entry name" value="CBD_II"/>
    <property type="match status" value="1"/>
</dbReference>
<dbReference type="InterPro" id="IPR018040">
    <property type="entry name" value="Pectinesterase_Tyr_AS"/>
</dbReference>
<dbReference type="InterPro" id="IPR001919">
    <property type="entry name" value="CBD2"/>
</dbReference>
<dbReference type="GO" id="GO:0030247">
    <property type="term" value="F:polysaccharide binding"/>
    <property type="evidence" value="ECO:0007669"/>
    <property type="project" value="UniProtKB-UniRule"/>
</dbReference>
<organism evidence="7 8">
    <name type="scientific">Anaeromicropila populeti</name>
    <dbReference type="NCBI Taxonomy" id="37658"/>
    <lineage>
        <taxon>Bacteria</taxon>
        <taxon>Bacillati</taxon>
        <taxon>Bacillota</taxon>
        <taxon>Clostridia</taxon>
        <taxon>Lachnospirales</taxon>
        <taxon>Lachnospiraceae</taxon>
        <taxon>Anaeromicropila</taxon>
    </lineage>
</organism>
<dbReference type="PROSITE" id="PS00800">
    <property type="entry name" value="PECTINESTERASE_1"/>
    <property type="match status" value="1"/>
</dbReference>
<evidence type="ECO:0000256" key="2">
    <source>
        <dbReference type="ARBA" id="ARBA00022801"/>
    </source>
</evidence>
<comment type="similarity">
    <text evidence="1">Belongs to the pectinesterase family.</text>
</comment>
<dbReference type="GO" id="GO:0042545">
    <property type="term" value="P:cell wall modification"/>
    <property type="evidence" value="ECO:0007669"/>
    <property type="project" value="UniProtKB-UniRule"/>
</dbReference>
<feature type="chain" id="PRO_5039744695" description="Pectinesterase" evidence="5">
    <location>
        <begin position="26"/>
        <end position="651"/>
    </location>
</feature>
<dbReference type="InterPro" id="IPR033131">
    <property type="entry name" value="Pectinesterase_Asp_AS"/>
</dbReference>
<evidence type="ECO:0000256" key="4">
    <source>
        <dbReference type="PROSITE-ProRule" id="PRU10040"/>
    </source>
</evidence>
<dbReference type="STRING" id="37658.SAMN05661086_03332"/>
<dbReference type="InterPro" id="IPR012334">
    <property type="entry name" value="Pectin_lyas_fold"/>
</dbReference>
<evidence type="ECO:0000256" key="3">
    <source>
        <dbReference type="ARBA" id="ARBA00023085"/>
    </source>
</evidence>
<evidence type="ECO:0000256" key="1">
    <source>
        <dbReference type="ARBA" id="ARBA00008891"/>
    </source>
</evidence>
<dbReference type="SUPFAM" id="SSF51126">
    <property type="entry name" value="Pectin lyase-like"/>
    <property type="match status" value="1"/>
</dbReference>
<dbReference type="GO" id="GO:0004553">
    <property type="term" value="F:hydrolase activity, hydrolyzing O-glycosyl compounds"/>
    <property type="evidence" value="ECO:0007669"/>
    <property type="project" value="InterPro"/>
</dbReference>
<dbReference type="PROSITE" id="PS51173">
    <property type="entry name" value="CBM2"/>
    <property type="match status" value="1"/>
</dbReference>
<name>A0A1I6LJT5_9FIRM</name>
<evidence type="ECO:0000259" key="6">
    <source>
        <dbReference type="PROSITE" id="PS51173"/>
    </source>
</evidence>
<gene>
    <name evidence="7" type="ORF">SAMN05661086_03332</name>
</gene>
<dbReference type="PANTHER" id="PTHR31321">
    <property type="entry name" value="ACYL-COA THIOESTER HYDROLASE YBHC-RELATED"/>
    <property type="match status" value="1"/>
</dbReference>
<evidence type="ECO:0000313" key="8">
    <source>
        <dbReference type="Proteomes" id="UP000199659"/>
    </source>
</evidence>
<dbReference type="AlphaFoldDB" id="A0A1I6LJT5"/>
<dbReference type="Pfam" id="PF00553">
    <property type="entry name" value="CBM_2"/>
    <property type="match status" value="1"/>
</dbReference>
<feature type="signal peptide" evidence="5">
    <location>
        <begin position="1"/>
        <end position="25"/>
    </location>
</feature>
<protein>
    <recommendedName>
        <fullName evidence="5">Pectinesterase</fullName>
        <ecNumber evidence="5">3.1.1.11</ecNumber>
    </recommendedName>
</protein>
<feature type="domain" description="CBM2" evidence="6">
    <location>
        <begin position="26"/>
        <end position="142"/>
    </location>
</feature>
<dbReference type="GO" id="GO:0045490">
    <property type="term" value="P:pectin catabolic process"/>
    <property type="evidence" value="ECO:0007669"/>
    <property type="project" value="UniProtKB-UniRule"/>
</dbReference>
<dbReference type="SUPFAM" id="SSF49384">
    <property type="entry name" value="Carbohydrate-binding domain"/>
    <property type="match status" value="1"/>
</dbReference>
<feature type="active site" evidence="4">
    <location>
        <position position="504"/>
    </location>
</feature>
<keyword evidence="8" id="KW-1185">Reference proteome</keyword>
<comment type="pathway">
    <text evidence="5">Glycan metabolism; pectin degradation; 2-dehydro-3-deoxy-D-gluconate from pectin: step 1/5.</text>
</comment>
<dbReference type="Gene3D" id="2.160.20.10">
    <property type="entry name" value="Single-stranded right-handed beta-helix, Pectin lyase-like"/>
    <property type="match status" value="1"/>
</dbReference>
<dbReference type="EMBL" id="FOYZ01000017">
    <property type="protein sequence ID" value="SFS03673.1"/>
    <property type="molecule type" value="Genomic_DNA"/>
</dbReference>